<evidence type="ECO:0000256" key="1">
    <source>
        <dbReference type="SAM" id="MobiDB-lite"/>
    </source>
</evidence>
<proteinExistence type="predicted"/>
<accession>A0A6L2JWM5</accession>
<name>A0A6L2JWM5_TANCI</name>
<dbReference type="EMBL" id="BKCJ010001430">
    <property type="protein sequence ID" value="GEU41376.1"/>
    <property type="molecule type" value="Genomic_DNA"/>
</dbReference>
<feature type="compositionally biased region" description="Basic and acidic residues" evidence="1">
    <location>
        <begin position="1"/>
        <end position="44"/>
    </location>
</feature>
<organism evidence="2">
    <name type="scientific">Tanacetum cinerariifolium</name>
    <name type="common">Dalmatian daisy</name>
    <name type="synonym">Chrysanthemum cinerariifolium</name>
    <dbReference type="NCBI Taxonomy" id="118510"/>
    <lineage>
        <taxon>Eukaryota</taxon>
        <taxon>Viridiplantae</taxon>
        <taxon>Streptophyta</taxon>
        <taxon>Embryophyta</taxon>
        <taxon>Tracheophyta</taxon>
        <taxon>Spermatophyta</taxon>
        <taxon>Magnoliopsida</taxon>
        <taxon>eudicotyledons</taxon>
        <taxon>Gunneridae</taxon>
        <taxon>Pentapetalae</taxon>
        <taxon>asterids</taxon>
        <taxon>campanulids</taxon>
        <taxon>Asterales</taxon>
        <taxon>Asteraceae</taxon>
        <taxon>Asteroideae</taxon>
        <taxon>Anthemideae</taxon>
        <taxon>Anthemidinae</taxon>
        <taxon>Tanacetum</taxon>
    </lineage>
</organism>
<feature type="region of interest" description="Disordered" evidence="1">
    <location>
        <begin position="1"/>
        <end position="51"/>
    </location>
</feature>
<gene>
    <name evidence="2" type="ORF">Tci_013354</name>
</gene>
<evidence type="ECO:0000313" key="2">
    <source>
        <dbReference type="EMBL" id="GEU41376.1"/>
    </source>
</evidence>
<comment type="caution">
    <text evidence="2">The sequence shown here is derived from an EMBL/GenBank/DDBJ whole genome shotgun (WGS) entry which is preliminary data.</text>
</comment>
<protein>
    <submittedName>
        <fullName evidence="2">Uncharacterized protein</fullName>
    </submittedName>
</protein>
<sequence>MESDFDRTIPKIADESSKRDAKKELEQESSKRQKTGESSESREKEDDELTKEDLQQMMMMVLVEEVYVETLQKFDKDDLVQLWDLVKERFSTTEPTDDKEKELWVELKTLFESDEDDTLWKLQRKRISIVKRDYDFNVGKQAVSRTIFRDGK</sequence>
<reference evidence="2" key="1">
    <citation type="journal article" date="2019" name="Sci. Rep.">
        <title>Draft genome of Tanacetum cinerariifolium, the natural source of mosquito coil.</title>
        <authorList>
            <person name="Yamashiro T."/>
            <person name="Shiraishi A."/>
            <person name="Satake H."/>
            <person name="Nakayama K."/>
        </authorList>
    </citation>
    <scope>NUCLEOTIDE SEQUENCE</scope>
</reference>
<dbReference type="AlphaFoldDB" id="A0A6L2JWM5"/>